<dbReference type="SUPFAM" id="SSF52540">
    <property type="entry name" value="P-loop containing nucleoside triphosphate hydrolases"/>
    <property type="match status" value="1"/>
</dbReference>
<proteinExistence type="inferred from homology"/>
<dbReference type="Proteomes" id="UP001649381">
    <property type="component" value="Unassembled WGS sequence"/>
</dbReference>
<dbReference type="CDD" id="cd02022">
    <property type="entry name" value="DPCK"/>
    <property type="match status" value="1"/>
</dbReference>
<comment type="pathway">
    <text evidence="3">Cofactor biosynthesis; coenzyme A biosynthesis; CoA from (R)-pantothenate: step 5/5.</text>
</comment>
<evidence type="ECO:0000256" key="3">
    <source>
        <dbReference type="HAMAP-Rule" id="MF_00376"/>
    </source>
</evidence>
<dbReference type="InterPro" id="IPR027417">
    <property type="entry name" value="P-loop_NTPase"/>
</dbReference>
<evidence type="ECO:0000313" key="5">
    <source>
        <dbReference type="EMBL" id="MCF6138190.1"/>
    </source>
</evidence>
<evidence type="ECO:0000256" key="2">
    <source>
        <dbReference type="ARBA" id="ARBA00022840"/>
    </source>
</evidence>
<sequence>MIVELKIPVVDADLIARQVVMPGEMAYNKIVEAFGEDVIADDHSLDRKKLGTIIFNDEDKRKTLNSIVHPAVRKEMLRQKDDYLKEHDSVVLDIPLLYESKLTHMVDQTLLVYVSADVQLKRLMERDQSSKDEALSRIQSQIPLSDKKQWADKVIDNNGTIEESKKQLIHSLSEWGIL</sequence>
<evidence type="ECO:0000313" key="6">
    <source>
        <dbReference type="Proteomes" id="UP001649381"/>
    </source>
</evidence>
<dbReference type="EC" id="2.7.1.24" evidence="3 4"/>
<dbReference type="PANTHER" id="PTHR10695">
    <property type="entry name" value="DEPHOSPHO-COA KINASE-RELATED"/>
    <property type="match status" value="1"/>
</dbReference>
<comment type="function">
    <text evidence="3">Catalyzes the phosphorylation of the 3'-hydroxyl group of dephosphocoenzyme A to form coenzyme A.</text>
</comment>
<dbReference type="EMBL" id="JAKIJS010000001">
    <property type="protein sequence ID" value="MCF6138190.1"/>
    <property type="molecule type" value="Genomic_DNA"/>
</dbReference>
<name>A0ABS9H3G2_9BACL</name>
<evidence type="ECO:0000256" key="1">
    <source>
        <dbReference type="ARBA" id="ARBA00022741"/>
    </source>
</evidence>
<comment type="caution">
    <text evidence="3">Lacks conserved residue(s) required for the propagation of feature annotation.</text>
</comment>
<dbReference type="Gene3D" id="3.40.50.300">
    <property type="entry name" value="P-loop containing nucleotide triphosphate hydrolases"/>
    <property type="match status" value="1"/>
</dbReference>
<keyword evidence="3" id="KW-0963">Cytoplasm</keyword>
<evidence type="ECO:0000256" key="4">
    <source>
        <dbReference type="NCBIfam" id="TIGR00152"/>
    </source>
</evidence>
<keyword evidence="1 3" id="KW-0547">Nucleotide-binding</keyword>
<comment type="similarity">
    <text evidence="3">Belongs to the CoaE family.</text>
</comment>
<dbReference type="NCBIfam" id="TIGR00152">
    <property type="entry name" value="dephospho-CoA kinase"/>
    <property type="match status" value="1"/>
</dbReference>
<organism evidence="5 6">
    <name type="scientific">Pseudalkalibacillus berkeleyi</name>
    <dbReference type="NCBI Taxonomy" id="1069813"/>
    <lineage>
        <taxon>Bacteria</taxon>
        <taxon>Bacillati</taxon>
        <taxon>Bacillota</taxon>
        <taxon>Bacilli</taxon>
        <taxon>Bacillales</taxon>
        <taxon>Fictibacillaceae</taxon>
        <taxon>Pseudalkalibacillus</taxon>
    </lineage>
</organism>
<protein>
    <recommendedName>
        <fullName evidence="3 4">Dephospho-CoA kinase</fullName>
        <ecNumber evidence="3 4">2.7.1.24</ecNumber>
    </recommendedName>
    <alternativeName>
        <fullName evidence="3">Dephosphocoenzyme A kinase</fullName>
    </alternativeName>
</protein>
<dbReference type="HAMAP" id="MF_00376">
    <property type="entry name" value="Dephospho_CoA_kinase"/>
    <property type="match status" value="1"/>
</dbReference>
<accession>A0ABS9H3G2</accession>
<dbReference type="PROSITE" id="PS51219">
    <property type="entry name" value="DPCK"/>
    <property type="match status" value="1"/>
</dbReference>
<keyword evidence="6" id="KW-1185">Reference proteome</keyword>
<comment type="subcellular location">
    <subcellularLocation>
        <location evidence="3">Cytoplasm</location>
    </subcellularLocation>
</comment>
<keyword evidence="3 5" id="KW-0808">Transferase</keyword>
<dbReference type="PANTHER" id="PTHR10695:SF46">
    <property type="entry name" value="BIFUNCTIONAL COENZYME A SYNTHASE-RELATED"/>
    <property type="match status" value="1"/>
</dbReference>
<keyword evidence="3 5" id="KW-0418">Kinase</keyword>
<keyword evidence="2 3" id="KW-0067">ATP-binding</keyword>
<keyword evidence="3" id="KW-0173">Coenzyme A biosynthesis</keyword>
<dbReference type="InterPro" id="IPR001977">
    <property type="entry name" value="Depp_CoAkinase"/>
</dbReference>
<gene>
    <name evidence="3 5" type="primary">coaE</name>
    <name evidence="5" type="ORF">L2716_10685</name>
</gene>
<reference evidence="5 6" key="1">
    <citation type="submission" date="2022-01" db="EMBL/GenBank/DDBJ databases">
        <title>Alkalihalobacillus sp. EGI L200015, a novel bacterium isolated from a salt lake sediment.</title>
        <authorList>
            <person name="Gao L."/>
            <person name="Fang B.-Z."/>
            <person name="Li W.-J."/>
        </authorList>
    </citation>
    <scope>NUCLEOTIDE SEQUENCE [LARGE SCALE GENOMIC DNA]</scope>
    <source>
        <strain evidence="5 6">KCTC 12718</strain>
    </source>
</reference>
<dbReference type="GO" id="GO:0004140">
    <property type="term" value="F:dephospho-CoA kinase activity"/>
    <property type="evidence" value="ECO:0007669"/>
    <property type="project" value="UniProtKB-EC"/>
</dbReference>
<comment type="catalytic activity">
    <reaction evidence="3">
        <text>3'-dephospho-CoA + ATP = ADP + CoA + H(+)</text>
        <dbReference type="Rhea" id="RHEA:18245"/>
        <dbReference type="ChEBI" id="CHEBI:15378"/>
        <dbReference type="ChEBI" id="CHEBI:30616"/>
        <dbReference type="ChEBI" id="CHEBI:57287"/>
        <dbReference type="ChEBI" id="CHEBI:57328"/>
        <dbReference type="ChEBI" id="CHEBI:456216"/>
        <dbReference type="EC" id="2.7.1.24"/>
    </reaction>
</comment>
<comment type="caution">
    <text evidence="5">The sequence shown here is derived from an EMBL/GenBank/DDBJ whole genome shotgun (WGS) entry which is preliminary data.</text>
</comment>
<dbReference type="Pfam" id="PF01121">
    <property type="entry name" value="CoaE"/>
    <property type="match status" value="1"/>
</dbReference>